<organism evidence="2 3">
    <name type="scientific">Paraphaeosphaeria sporulosa</name>
    <dbReference type="NCBI Taxonomy" id="1460663"/>
    <lineage>
        <taxon>Eukaryota</taxon>
        <taxon>Fungi</taxon>
        <taxon>Dikarya</taxon>
        <taxon>Ascomycota</taxon>
        <taxon>Pezizomycotina</taxon>
        <taxon>Dothideomycetes</taxon>
        <taxon>Pleosporomycetidae</taxon>
        <taxon>Pleosporales</taxon>
        <taxon>Massarineae</taxon>
        <taxon>Didymosphaeriaceae</taxon>
        <taxon>Paraphaeosphaeria</taxon>
    </lineage>
</organism>
<evidence type="ECO:0000256" key="1">
    <source>
        <dbReference type="SAM" id="MobiDB-lite"/>
    </source>
</evidence>
<dbReference type="InParanoid" id="A0A177CMA3"/>
<dbReference type="AlphaFoldDB" id="A0A177CMA3"/>
<feature type="compositionally biased region" description="Basic and acidic residues" evidence="1">
    <location>
        <begin position="103"/>
        <end position="113"/>
    </location>
</feature>
<name>A0A177CMA3_9PLEO</name>
<dbReference type="EMBL" id="KV441550">
    <property type="protein sequence ID" value="OAG07990.1"/>
    <property type="molecule type" value="Genomic_DNA"/>
</dbReference>
<dbReference type="Proteomes" id="UP000077069">
    <property type="component" value="Unassembled WGS sequence"/>
</dbReference>
<sequence length="113" mass="12521">MPTSHLPPGLHTRSPRRRPPNRHHARPPASAPHGQRQPQPAPSNRRPCCIVRSRGSVASAIAALAEPAQRASALLPRRHRPDSALRSLHHPYPPHPIAAYRPQDPRPHRPDSV</sequence>
<evidence type="ECO:0000313" key="2">
    <source>
        <dbReference type="EMBL" id="OAG07990.1"/>
    </source>
</evidence>
<keyword evidence="3" id="KW-1185">Reference proteome</keyword>
<proteinExistence type="predicted"/>
<gene>
    <name evidence="2" type="ORF">CC84DRAFT_531791</name>
</gene>
<feature type="region of interest" description="Disordered" evidence="1">
    <location>
        <begin position="69"/>
        <end position="113"/>
    </location>
</feature>
<accession>A0A177CMA3</accession>
<feature type="region of interest" description="Disordered" evidence="1">
    <location>
        <begin position="1"/>
        <end position="48"/>
    </location>
</feature>
<feature type="compositionally biased region" description="Basic residues" evidence="1">
    <location>
        <begin position="13"/>
        <end position="26"/>
    </location>
</feature>
<evidence type="ECO:0000313" key="3">
    <source>
        <dbReference type="Proteomes" id="UP000077069"/>
    </source>
</evidence>
<dbReference type="GeneID" id="28770124"/>
<protein>
    <submittedName>
        <fullName evidence="2">Uncharacterized protein</fullName>
    </submittedName>
</protein>
<dbReference type="RefSeq" id="XP_018038355.1">
    <property type="nucleotide sequence ID" value="XM_018186638.1"/>
</dbReference>
<reference evidence="2 3" key="1">
    <citation type="submission" date="2016-05" db="EMBL/GenBank/DDBJ databases">
        <title>Comparative analysis of secretome profiles of manganese(II)-oxidizing ascomycete fungi.</title>
        <authorList>
            <consortium name="DOE Joint Genome Institute"/>
            <person name="Zeiner C.A."/>
            <person name="Purvine S.O."/>
            <person name="Zink E.M."/>
            <person name="Wu S."/>
            <person name="Pasa-Tolic L."/>
            <person name="Chaput D.L."/>
            <person name="Haridas S."/>
            <person name="Grigoriev I.V."/>
            <person name="Santelli C.M."/>
            <person name="Hansel C.M."/>
        </authorList>
    </citation>
    <scope>NUCLEOTIDE SEQUENCE [LARGE SCALE GENOMIC DNA]</scope>
    <source>
        <strain evidence="2 3">AP3s5-JAC2a</strain>
    </source>
</reference>